<comment type="similarity">
    <text evidence="1">Belongs to the Gfa family.</text>
</comment>
<name>A0A0L0G550_9EUKA</name>
<dbReference type="OrthoDB" id="2993351at2759"/>
<feature type="domain" description="CENP-V/GFA" evidence="4">
    <location>
        <begin position="5"/>
        <end position="115"/>
    </location>
</feature>
<evidence type="ECO:0000256" key="2">
    <source>
        <dbReference type="ARBA" id="ARBA00022723"/>
    </source>
</evidence>
<dbReference type="RefSeq" id="XP_014158052.1">
    <property type="nucleotide sequence ID" value="XM_014302577.1"/>
</dbReference>
<accession>A0A0L0G550</accession>
<evidence type="ECO:0000313" key="6">
    <source>
        <dbReference type="Proteomes" id="UP000054560"/>
    </source>
</evidence>
<dbReference type="GeneID" id="25904110"/>
<dbReference type="Pfam" id="PF04828">
    <property type="entry name" value="GFA"/>
    <property type="match status" value="1"/>
</dbReference>
<proteinExistence type="inferred from homology"/>
<dbReference type="GO" id="GO:0046872">
    <property type="term" value="F:metal ion binding"/>
    <property type="evidence" value="ECO:0007669"/>
    <property type="project" value="UniProtKB-KW"/>
</dbReference>
<keyword evidence="3" id="KW-0862">Zinc</keyword>
<organism evidence="5 6">
    <name type="scientific">Sphaeroforma arctica JP610</name>
    <dbReference type="NCBI Taxonomy" id="667725"/>
    <lineage>
        <taxon>Eukaryota</taxon>
        <taxon>Ichthyosporea</taxon>
        <taxon>Ichthyophonida</taxon>
        <taxon>Sphaeroforma</taxon>
    </lineage>
</organism>
<dbReference type="PROSITE" id="PS51891">
    <property type="entry name" value="CENP_V_GFA"/>
    <property type="match status" value="1"/>
</dbReference>
<sequence>MAVSHKGSCHCETVKYTVLGEDTIEVWRCNCSICTKKGIQCFTVEPDKFKIIQGEDSLSIYTYNTHIAKHTFCKVCGCVPFYYPRSGGVGISIQCLDQSTVEKVIWHDFDGENWEESIKGSSVSK</sequence>
<evidence type="ECO:0000313" key="5">
    <source>
        <dbReference type="EMBL" id="KNC84150.1"/>
    </source>
</evidence>
<dbReference type="Proteomes" id="UP000054560">
    <property type="component" value="Unassembled WGS sequence"/>
</dbReference>
<dbReference type="Gene3D" id="2.170.150.70">
    <property type="match status" value="1"/>
</dbReference>
<reference evidence="5 6" key="1">
    <citation type="submission" date="2011-02" db="EMBL/GenBank/DDBJ databases">
        <title>The Genome Sequence of Sphaeroforma arctica JP610.</title>
        <authorList>
            <consortium name="The Broad Institute Genome Sequencing Platform"/>
            <person name="Russ C."/>
            <person name="Cuomo C."/>
            <person name="Young S.K."/>
            <person name="Zeng Q."/>
            <person name="Gargeya S."/>
            <person name="Alvarado L."/>
            <person name="Berlin A."/>
            <person name="Chapman S.B."/>
            <person name="Chen Z."/>
            <person name="Freedman E."/>
            <person name="Gellesch M."/>
            <person name="Goldberg J."/>
            <person name="Griggs A."/>
            <person name="Gujja S."/>
            <person name="Heilman E."/>
            <person name="Heiman D."/>
            <person name="Howarth C."/>
            <person name="Mehta T."/>
            <person name="Neiman D."/>
            <person name="Pearson M."/>
            <person name="Roberts A."/>
            <person name="Saif S."/>
            <person name="Shea T."/>
            <person name="Shenoy N."/>
            <person name="Sisk P."/>
            <person name="Stolte C."/>
            <person name="Sykes S."/>
            <person name="White J."/>
            <person name="Yandava C."/>
            <person name="Burger G."/>
            <person name="Gray M.W."/>
            <person name="Holland P.W.H."/>
            <person name="King N."/>
            <person name="Lang F.B.F."/>
            <person name="Roger A.J."/>
            <person name="Ruiz-Trillo I."/>
            <person name="Haas B."/>
            <person name="Nusbaum C."/>
            <person name="Birren B."/>
        </authorList>
    </citation>
    <scope>NUCLEOTIDE SEQUENCE [LARGE SCALE GENOMIC DNA]</scope>
    <source>
        <strain evidence="5 6">JP610</strain>
    </source>
</reference>
<dbReference type="InterPro" id="IPR006913">
    <property type="entry name" value="CENP-V/GFA"/>
</dbReference>
<dbReference type="InterPro" id="IPR052355">
    <property type="entry name" value="CENP-V-like"/>
</dbReference>
<dbReference type="EMBL" id="KQ241783">
    <property type="protein sequence ID" value="KNC84150.1"/>
    <property type="molecule type" value="Genomic_DNA"/>
</dbReference>
<dbReference type="AlphaFoldDB" id="A0A0L0G550"/>
<evidence type="ECO:0000256" key="1">
    <source>
        <dbReference type="ARBA" id="ARBA00005495"/>
    </source>
</evidence>
<protein>
    <recommendedName>
        <fullName evidence="4">CENP-V/GFA domain-containing protein</fullName>
    </recommendedName>
</protein>
<dbReference type="PANTHER" id="PTHR28620">
    <property type="entry name" value="CENTROMERE PROTEIN V"/>
    <property type="match status" value="1"/>
</dbReference>
<keyword evidence="6" id="KW-1185">Reference proteome</keyword>
<dbReference type="eggNOG" id="KOG4192">
    <property type="taxonomic scope" value="Eukaryota"/>
</dbReference>
<gene>
    <name evidence="5" type="ORF">SARC_03606</name>
</gene>
<evidence type="ECO:0000259" key="4">
    <source>
        <dbReference type="PROSITE" id="PS51891"/>
    </source>
</evidence>
<dbReference type="SUPFAM" id="SSF51316">
    <property type="entry name" value="Mss4-like"/>
    <property type="match status" value="1"/>
</dbReference>
<dbReference type="STRING" id="667725.A0A0L0G550"/>
<dbReference type="InterPro" id="IPR011057">
    <property type="entry name" value="Mss4-like_sf"/>
</dbReference>
<dbReference type="GO" id="GO:0016846">
    <property type="term" value="F:carbon-sulfur lyase activity"/>
    <property type="evidence" value="ECO:0007669"/>
    <property type="project" value="InterPro"/>
</dbReference>
<dbReference type="PANTHER" id="PTHR28620:SF1">
    <property type="entry name" value="CENP-V_GFA DOMAIN-CONTAINING PROTEIN"/>
    <property type="match status" value="1"/>
</dbReference>
<evidence type="ECO:0000256" key="3">
    <source>
        <dbReference type="ARBA" id="ARBA00022833"/>
    </source>
</evidence>
<keyword evidence="2" id="KW-0479">Metal-binding</keyword>